<dbReference type="Pfam" id="PF01841">
    <property type="entry name" value="Transglut_core"/>
    <property type="match status" value="1"/>
</dbReference>
<dbReference type="InterPro" id="IPR038765">
    <property type="entry name" value="Papain-like_cys_pep_sf"/>
</dbReference>
<reference evidence="2" key="1">
    <citation type="submission" date="2020-10" db="EMBL/GenBank/DDBJ databases">
        <authorList>
            <person name="Gilroy R."/>
        </authorList>
    </citation>
    <scope>NUCLEOTIDE SEQUENCE</scope>
    <source>
        <strain evidence="2">ChiSxjej2B14-8506</strain>
    </source>
</reference>
<dbReference type="PANTHER" id="PTHR38339">
    <property type="entry name" value="TRANSGLUTAMINASE DOMAIN PROTEIN"/>
    <property type="match status" value="1"/>
</dbReference>
<feature type="domain" description="Transglutaminase-like" evidence="1">
    <location>
        <begin position="315"/>
        <end position="376"/>
    </location>
</feature>
<accession>A0A9D1LPQ8</accession>
<organism evidence="2 3">
    <name type="scientific">Candidatus Fimadaptatus faecigallinarum</name>
    <dbReference type="NCBI Taxonomy" id="2840814"/>
    <lineage>
        <taxon>Bacteria</taxon>
        <taxon>Bacillati</taxon>
        <taxon>Bacillota</taxon>
        <taxon>Clostridia</taxon>
        <taxon>Eubacteriales</taxon>
        <taxon>Candidatus Fimadaptatus</taxon>
    </lineage>
</organism>
<dbReference type="Proteomes" id="UP000824123">
    <property type="component" value="Unassembled WGS sequence"/>
</dbReference>
<dbReference type="SUPFAM" id="SSF54001">
    <property type="entry name" value="Cysteine proteinases"/>
    <property type="match status" value="1"/>
</dbReference>
<dbReference type="InterPro" id="IPR002931">
    <property type="entry name" value="Transglutaminase-like"/>
</dbReference>
<name>A0A9D1LPQ8_9FIRM</name>
<protein>
    <submittedName>
        <fullName evidence="2">Transglutaminase domain-containing protein</fullName>
    </submittedName>
</protein>
<evidence type="ECO:0000313" key="2">
    <source>
        <dbReference type="EMBL" id="HIU45766.1"/>
    </source>
</evidence>
<sequence>MRDIEAMAYPLPEDILVRKLSGDLAGAQALIDIYLREHRAPELELRLKLEQQVIARLPDNYPYTRAQALDMARAAIPGLDEAGFAELELSADIAYVYIDGQRRYFAEFLPSLLKLRPDVAARAGRAPDMNKPLLDEAISLMRARGELGYRLHMRARLQVCDEAFTPGTYRAHLPLPAQAAQQSRLKLLSASPGLVCVADARADARTAYFERRLDANAPFEVEYEFDNRVRYFDAERPMPDMPLYPDVPAPNADDLAELPGHIMFTPYLRALASRIVGDADAPLERAWRIYDYVTGHVRYSYMREYFLLPPIAEYAALGLKGDCGVQALLFITLCRIAGVPARWQSGLYAAPGDVGSHDWAQFYAPGWGWLFADCSFGGAARRAGNAERWKFYFGNLDPYRMVANSRFQAPLRPALQFGRNDPYDNQSGECESETRLLRPNELCKAREVVEAIRLN</sequence>
<dbReference type="Gene3D" id="3.10.620.30">
    <property type="match status" value="1"/>
</dbReference>
<dbReference type="EMBL" id="DVNK01000005">
    <property type="protein sequence ID" value="HIU45766.1"/>
    <property type="molecule type" value="Genomic_DNA"/>
</dbReference>
<gene>
    <name evidence="2" type="ORF">IAC59_00730</name>
</gene>
<dbReference type="AlphaFoldDB" id="A0A9D1LPQ8"/>
<proteinExistence type="predicted"/>
<comment type="caution">
    <text evidence="2">The sequence shown here is derived from an EMBL/GenBank/DDBJ whole genome shotgun (WGS) entry which is preliminary data.</text>
</comment>
<dbReference type="SMART" id="SM00460">
    <property type="entry name" value="TGc"/>
    <property type="match status" value="1"/>
</dbReference>
<dbReference type="PANTHER" id="PTHR38339:SF1">
    <property type="entry name" value="TRANSGLUTAMINASE-LIKE DOMAIN-CONTAINING PROTEIN"/>
    <property type="match status" value="1"/>
</dbReference>
<reference evidence="2" key="2">
    <citation type="journal article" date="2021" name="PeerJ">
        <title>Extensive microbial diversity within the chicken gut microbiome revealed by metagenomics and culture.</title>
        <authorList>
            <person name="Gilroy R."/>
            <person name="Ravi A."/>
            <person name="Getino M."/>
            <person name="Pursley I."/>
            <person name="Horton D.L."/>
            <person name="Alikhan N.F."/>
            <person name="Baker D."/>
            <person name="Gharbi K."/>
            <person name="Hall N."/>
            <person name="Watson M."/>
            <person name="Adriaenssens E.M."/>
            <person name="Foster-Nyarko E."/>
            <person name="Jarju S."/>
            <person name="Secka A."/>
            <person name="Antonio M."/>
            <person name="Oren A."/>
            <person name="Chaudhuri R.R."/>
            <person name="La Ragione R."/>
            <person name="Hildebrand F."/>
            <person name="Pallen M.J."/>
        </authorList>
    </citation>
    <scope>NUCLEOTIDE SEQUENCE</scope>
    <source>
        <strain evidence="2">ChiSxjej2B14-8506</strain>
    </source>
</reference>
<evidence type="ECO:0000259" key="1">
    <source>
        <dbReference type="SMART" id="SM00460"/>
    </source>
</evidence>
<evidence type="ECO:0000313" key="3">
    <source>
        <dbReference type="Proteomes" id="UP000824123"/>
    </source>
</evidence>